<protein>
    <submittedName>
        <fullName evidence="1">Uncharacterized protein</fullName>
    </submittedName>
</protein>
<dbReference type="EMBL" id="MOOB01000120">
    <property type="protein sequence ID" value="OQE70204.1"/>
    <property type="molecule type" value="Genomic_DNA"/>
</dbReference>
<reference evidence="2" key="1">
    <citation type="journal article" date="2017" name="Nat. Microbiol.">
        <title>Global analysis of biosynthetic gene clusters reveals vast potential of secondary metabolite production in Penicillium species.</title>
        <authorList>
            <person name="Nielsen J.C."/>
            <person name="Grijseels S."/>
            <person name="Prigent S."/>
            <person name="Ji B."/>
            <person name="Dainat J."/>
            <person name="Nielsen K.F."/>
            <person name="Frisvad J.C."/>
            <person name="Workman M."/>
            <person name="Nielsen J."/>
        </authorList>
    </citation>
    <scope>NUCLEOTIDE SEQUENCE [LARGE SCALE GENOMIC DNA]</scope>
    <source>
        <strain evidence="2">IBT 13039</strain>
    </source>
</reference>
<dbReference type="AlphaFoldDB" id="A0A1V6X4Y9"/>
<sequence length="110" mass="12066">MGTAYIHNPDIFTIAELKPGSQPPSGQPDIFAIAGVAKSDQNPGASLSRVVKVGDLILLRYTELHPRCPIGVDSPDIFAITEETAEMVSWILHDDEEVTWDRTVECLCPF</sequence>
<proteinExistence type="predicted"/>
<accession>A0A1V6X4Y9</accession>
<evidence type="ECO:0000313" key="1">
    <source>
        <dbReference type="EMBL" id="OQE70204.1"/>
    </source>
</evidence>
<organism evidence="1 2">
    <name type="scientific">Penicillium nalgiovense</name>
    <dbReference type="NCBI Taxonomy" id="60175"/>
    <lineage>
        <taxon>Eukaryota</taxon>
        <taxon>Fungi</taxon>
        <taxon>Dikarya</taxon>
        <taxon>Ascomycota</taxon>
        <taxon>Pezizomycotina</taxon>
        <taxon>Eurotiomycetes</taxon>
        <taxon>Eurotiomycetidae</taxon>
        <taxon>Eurotiales</taxon>
        <taxon>Aspergillaceae</taxon>
        <taxon>Penicillium</taxon>
    </lineage>
</organism>
<evidence type="ECO:0000313" key="2">
    <source>
        <dbReference type="Proteomes" id="UP000191691"/>
    </source>
</evidence>
<comment type="caution">
    <text evidence="1">The sequence shown here is derived from an EMBL/GenBank/DDBJ whole genome shotgun (WGS) entry which is preliminary data.</text>
</comment>
<gene>
    <name evidence="1" type="ORF">PENNAL_c0120G11699</name>
</gene>
<name>A0A1V6X4Y9_PENNA</name>
<dbReference type="Proteomes" id="UP000191691">
    <property type="component" value="Unassembled WGS sequence"/>
</dbReference>
<keyword evidence="2" id="KW-1185">Reference proteome</keyword>